<keyword evidence="1" id="KW-1133">Transmembrane helix</keyword>
<evidence type="ECO:0000313" key="3">
    <source>
        <dbReference type="Proteomes" id="UP000018538"/>
    </source>
</evidence>
<evidence type="ECO:0000256" key="1">
    <source>
        <dbReference type="SAM" id="Phobius"/>
    </source>
</evidence>
<proteinExistence type="predicted"/>
<dbReference type="EMBL" id="KI635763">
    <property type="protein sequence ID" value="ETB59987.1"/>
    <property type="molecule type" value="Genomic_DNA"/>
</dbReference>
<dbReference type="NCBIfam" id="TIGR01590">
    <property type="entry name" value="yir-bir-cir_Pla"/>
    <property type="match status" value="1"/>
</dbReference>
<accession>V7PMG6</accession>
<dbReference type="Proteomes" id="UP000018538">
    <property type="component" value="Unassembled WGS sequence"/>
</dbReference>
<keyword evidence="1" id="KW-0472">Membrane</keyword>
<organism evidence="2 3">
    <name type="scientific">Plasmodium yoelii 17X</name>
    <dbReference type="NCBI Taxonomy" id="1323249"/>
    <lineage>
        <taxon>Eukaryota</taxon>
        <taxon>Sar</taxon>
        <taxon>Alveolata</taxon>
        <taxon>Apicomplexa</taxon>
        <taxon>Aconoidasida</taxon>
        <taxon>Haemosporida</taxon>
        <taxon>Plasmodiidae</taxon>
        <taxon>Plasmodium</taxon>
        <taxon>Plasmodium (Vinckeia)</taxon>
    </lineage>
</organism>
<keyword evidence="3" id="KW-1185">Reference proteome</keyword>
<protein>
    <submittedName>
        <fullName evidence="2">Uncharacterized protein</fullName>
    </submittedName>
</protein>
<evidence type="ECO:0000313" key="2">
    <source>
        <dbReference type="EMBL" id="ETB59987.1"/>
    </source>
</evidence>
<sequence>MADVLCREFESIWKFFSDELKDSGEYNFQKGTFNKYCPNNNCDTDIDKINAGCLWLFNAFFGKSGTSNYDDRYISVVVCIMIWLSYKLNQKSENGFTTLNDFYSKHIENNVDYTKHKLNDEKYSSYKEMIDAIKDYMDINISHMSKFYELLKPLCNMNTATTKDKSNDFSENANQFVDKYKELFNDDNNNENNSYNKVLSVFSKYYNNFGNTTLFNNTPKNLIPLPTEKTGKKGEVVDSKVTEITTSSSGTDKPTHVTENPSYNITLSGSSLVNKLIPVLSILFAIAIFWGIAYKVNNKEFKSYFNYICANVNKKIIHFLTFYISIRYLDFGNDLQNNI</sequence>
<feature type="transmembrane region" description="Helical" evidence="1">
    <location>
        <begin position="276"/>
        <end position="294"/>
    </location>
</feature>
<keyword evidence="1" id="KW-0812">Transmembrane</keyword>
<dbReference type="AlphaFoldDB" id="V7PMG6"/>
<gene>
    <name evidence="2" type="ORF">YYC_02380</name>
</gene>
<name>V7PMG6_PLAYE</name>
<dbReference type="InterPro" id="IPR006477">
    <property type="entry name" value="Yir_bir_cir"/>
</dbReference>
<dbReference type="Pfam" id="PF06022">
    <property type="entry name" value="Cir_Bir_Yir"/>
    <property type="match status" value="1"/>
</dbReference>
<reference evidence="2 3" key="1">
    <citation type="submission" date="2013-11" db="EMBL/GenBank/DDBJ databases">
        <title>The Genome Sequence of Plasmodium yoelii 17X.</title>
        <authorList>
            <consortium name="The Broad Institute Genomics Platform"/>
            <consortium name="The Broad Institute Genome Sequencing Center for Infectious Disease"/>
            <person name="Neafsey D."/>
            <person name="Adams J."/>
            <person name="Walker B."/>
            <person name="Young S.K."/>
            <person name="Zeng Q."/>
            <person name="Gargeya S."/>
            <person name="Fitzgerald M."/>
            <person name="Haas B."/>
            <person name="Abouelleil A."/>
            <person name="Alvarado L."/>
            <person name="Chapman S.B."/>
            <person name="Gainer-Dewar J."/>
            <person name="Goldberg J."/>
            <person name="Griggs A."/>
            <person name="Gujja S."/>
            <person name="Hansen M."/>
            <person name="Howarth C."/>
            <person name="Imamovic A."/>
            <person name="Ireland A."/>
            <person name="Larimer J."/>
            <person name="McCowan C."/>
            <person name="Murphy C."/>
            <person name="Pearson M."/>
            <person name="Poon T.W."/>
            <person name="Priest M."/>
            <person name="Roberts A."/>
            <person name="Saif S."/>
            <person name="Shea T."/>
            <person name="Sykes S."/>
            <person name="Wortman J."/>
            <person name="Nusbaum C."/>
            <person name="Birren B."/>
        </authorList>
    </citation>
    <scope>NUCLEOTIDE SEQUENCE [LARGE SCALE GENOMIC DNA]</scope>
    <source>
        <strain evidence="2 3">17X</strain>
    </source>
</reference>